<dbReference type="InterPro" id="IPR017871">
    <property type="entry name" value="ABC_transporter-like_CS"/>
</dbReference>
<comment type="subcellular location">
    <subcellularLocation>
        <location evidence="1">Cell membrane</location>
        <topology evidence="1">Peripheral membrane protein</topology>
    </subcellularLocation>
</comment>
<name>A0A9X4L3Y3_9STAP</name>
<proteinExistence type="inferred from homology"/>
<comment type="caution">
    <text evidence="10">The sequence shown here is derived from an EMBL/GenBank/DDBJ whole genome shotgun (WGS) entry which is preliminary data.</text>
</comment>
<accession>A0A9X4L3Y3</accession>
<dbReference type="PANTHER" id="PTHR43553">
    <property type="entry name" value="HEAVY METAL TRANSPORTER"/>
    <property type="match status" value="1"/>
</dbReference>
<evidence type="ECO:0000256" key="7">
    <source>
        <dbReference type="ARBA" id="ARBA00022967"/>
    </source>
</evidence>
<dbReference type="PROSITE" id="PS00211">
    <property type="entry name" value="ABC_TRANSPORTER_1"/>
    <property type="match status" value="1"/>
</dbReference>
<evidence type="ECO:0000313" key="10">
    <source>
        <dbReference type="EMBL" id="MDG0846330.1"/>
    </source>
</evidence>
<keyword evidence="3" id="KW-0813">Transport</keyword>
<evidence type="ECO:0000256" key="4">
    <source>
        <dbReference type="ARBA" id="ARBA00022475"/>
    </source>
</evidence>
<keyword evidence="5" id="KW-0547">Nucleotide-binding</keyword>
<sequence>MIVTKNLRLKYPNSNNKIFDNLTLHIKNKEKVLLLGPSGSGKSTLLNVLSGIVPTLIDLPMKYDELQIEEDCGVIFQDPDTQFCMPKVYEELAFVLENLHVPRDEMESRIQSALSAVDLNVDENQHINQLSGGMKQKLAIAETLLQQANTLFLDEPTAMLDVDATADLWQKIKSLWHDQTVLIVEHKVEHIWQHVDRVILLNYDGAIIADAPPNKILHDYEHLLTEYGVWHPNAWQYAPPSSKTQNDATTQQSDDSFKFKNGLIKRGKQQLINISELNIYAGEWITITGSNGSGKTSLLESMMQLIKYDGKMYFNNHTLSKIKTAAKHMYLVYQNPELQFITHSVYDEIYIQYKNKNRSTVEAERETQNMLEILNLQAVKTQHPFELSTGQKRRLSVAIALSSSSDFILLDEPTFGLDSHNTFNLIKLFQNRIQNGQTIVMVTHDSEIIARYPTRRLHVDQHQLTELKGDTYV</sequence>
<dbReference type="InterPro" id="IPR015856">
    <property type="entry name" value="ABC_transpr_CbiO/EcfA_su"/>
</dbReference>
<feature type="domain" description="ABC transporter" evidence="9">
    <location>
        <begin position="2"/>
        <end position="229"/>
    </location>
</feature>
<evidence type="ECO:0000256" key="2">
    <source>
        <dbReference type="ARBA" id="ARBA00005417"/>
    </source>
</evidence>
<keyword evidence="8" id="KW-0472">Membrane</keyword>
<dbReference type="GO" id="GO:0016887">
    <property type="term" value="F:ATP hydrolysis activity"/>
    <property type="evidence" value="ECO:0007669"/>
    <property type="project" value="InterPro"/>
</dbReference>
<keyword evidence="6 10" id="KW-0067">ATP-binding</keyword>
<organism evidence="10 11">
    <name type="scientific">Staphylococcus equorum</name>
    <dbReference type="NCBI Taxonomy" id="246432"/>
    <lineage>
        <taxon>Bacteria</taxon>
        <taxon>Bacillati</taxon>
        <taxon>Bacillota</taxon>
        <taxon>Bacilli</taxon>
        <taxon>Bacillales</taxon>
        <taxon>Staphylococcaceae</taxon>
        <taxon>Staphylococcus</taxon>
    </lineage>
</organism>
<keyword evidence="7" id="KW-1278">Translocase</keyword>
<dbReference type="Gene3D" id="3.40.50.300">
    <property type="entry name" value="P-loop containing nucleotide triphosphate hydrolases"/>
    <property type="match status" value="2"/>
</dbReference>
<dbReference type="InterPro" id="IPR003593">
    <property type="entry name" value="AAA+_ATPase"/>
</dbReference>
<evidence type="ECO:0000256" key="6">
    <source>
        <dbReference type="ARBA" id="ARBA00022840"/>
    </source>
</evidence>
<dbReference type="InterPro" id="IPR050095">
    <property type="entry name" value="ECF_ABC_transporter_ATP-bd"/>
</dbReference>
<evidence type="ECO:0000256" key="8">
    <source>
        <dbReference type="ARBA" id="ARBA00023136"/>
    </source>
</evidence>
<keyword evidence="11" id="KW-1185">Reference proteome</keyword>
<dbReference type="GO" id="GO:0005524">
    <property type="term" value="F:ATP binding"/>
    <property type="evidence" value="ECO:0007669"/>
    <property type="project" value="UniProtKB-KW"/>
</dbReference>
<dbReference type="InterPro" id="IPR027417">
    <property type="entry name" value="P-loop_NTPase"/>
</dbReference>
<dbReference type="CDD" id="cd03225">
    <property type="entry name" value="ABC_cobalt_CbiO_domain1"/>
    <property type="match status" value="2"/>
</dbReference>
<dbReference type="Pfam" id="PF00005">
    <property type="entry name" value="ABC_tran"/>
    <property type="match status" value="2"/>
</dbReference>
<feature type="domain" description="ABC transporter" evidence="9">
    <location>
        <begin position="251"/>
        <end position="473"/>
    </location>
</feature>
<keyword evidence="4" id="KW-1003">Cell membrane</keyword>
<reference evidence="10" key="1">
    <citation type="submission" date="2022-05" db="EMBL/GenBank/DDBJ databases">
        <title>Comparative genomics of Staphylococcus equorum isolates.</title>
        <authorList>
            <person name="Luelf R.H."/>
        </authorList>
    </citation>
    <scope>NUCLEOTIDE SEQUENCE</scope>
    <source>
        <strain evidence="10">TMW 2.2497</strain>
    </source>
</reference>
<dbReference type="PROSITE" id="PS50893">
    <property type="entry name" value="ABC_TRANSPORTER_2"/>
    <property type="match status" value="2"/>
</dbReference>
<dbReference type="SUPFAM" id="SSF52540">
    <property type="entry name" value="P-loop containing nucleoside triphosphate hydrolases"/>
    <property type="match status" value="2"/>
</dbReference>
<dbReference type="GO" id="GO:0043190">
    <property type="term" value="C:ATP-binding cassette (ABC) transporter complex"/>
    <property type="evidence" value="ECO:0007669"/>
    <property type="project" value="TreeGrafter"/>
</dbReference>
<comment type="similarity">
    <text evidence="2">Belongs to the ABC transporter superfamily.</text>
</comment>
<evidence type="ECO:0000259" key="9">
    <source>
        <dbReference type="PROSITE" id="PS50893"/>
    </source>
</evidence>
<evidence type="ECO:0000256" key="1">
    <source>
        <dbReference type="ARBA" id="ARBA00004202"/>
    </source>
</evidence>
<dbReference type="AlphaFoldDB" id="A0A9X4L3Y3"/>
<dbReference type="EMBL" id="JAMBQA010000004">
    <property type="protein sequence ID" value="MDG0846330.1"/>
    <property type="molecule type" value="Genomic_DNA"/>
</dbReference>
<dbReference type="SMART" id="SM00382">
    <property type="entry name" value="AAA"/>
    <property type="match status" value="2"/>
</dbReference>
<dbReference type="RefSeq" id="WP_277583299.1">
    <property type="nucleotide sequence ID" value="NZ_JAMBPY010000004.1"/>
</dbReference>
<protein>
    <submittedName>
        <fullName evidence="10">Energy-coupling factor ABC transporter ATP-binding protein</fullName>
    </submittedName>
</protein>
<evidence type="ECO:0000256" key="5">
    <source>
        <dbReference type="ARBA" id="ARBA00022741"/>
    </source>
</evidence>
<gene>
    <name evidence="10" type="ORF">M4L89_08845</name>
</gene>
<dbReference type="InterPro" id="IPR003439">
    <property type="entry name" value="ABC_transporter-like_ATP-bd"/>
</dbReference>
<dbReference type="GO" id="GO:0042626">
    <property type="term" value="F:ATPase-coupled transmembrane transporter activity"/>
    <property type="evidence" value="ECO:0007669"/>
    <property type="project" value="TreeGrafter"/>
</dbReference>
<dbReference type="Proteomes" id="UP001152422">
    <property type="component" value="Unassembled WGS sequence"/>
</dbReference>
<evidence type="ECO:0000256" key="3">
    <source>
        <dbReference type="ARBA" id="ARBA00022448"/>
    </source>
</evidence>
<evidence type="ECO:0000313" key="11">
    <source>
        <dbReference type="Proteomes" id="UP001152422"/>
    </source>
</evidence>